<gene>
    <name evidence="6" type="ORF">MCHLO_00192</name>
</gene>
<evidence type="ECO:0000313" key="6">
    <source>
        <dbReference type="EMBL" id="GAT42479.1"/>
    </source>
</evidence>
<protein>
    <recommendedName>
        <fullName evidence="1">ATP-dependent DNA helicase</fullName>
        <ecNumber evidence="1">5.6.2.3</ecNumber>
    </recommendedName>
</protein>
<dbReference type="Pfam" id="PF05970">
    <property type="entry name" value="PIF1"/>
    <property type="match status" value="1"/>
</dbReference>
<keyword evidence="1" id="KW-0067">ATP-binding</keyword>
<comment type="catalytic activity">
    <reaction evidence="1">
        <text>ATP + H2O = ADP + phosphate + H(+)</text>
        <dbReference type="Rhea" id="RHEA:13065"/>
        <dbReference type="ChEBI" id="CHEBI:15377"/>
        <dbReference type="ChEBI" id="CHEBI:15378"/>
        <dbReference type="ChEBI" id="CHEBI:30616"/>
        <dbReference type="ChEBI" id="CHEBI:43474"/>
        <dbReference type="ChEBI" id="CHEBI:456216"/>
        <dbReference type="EC" id="5.6.2.3"/>
    </reaction>
</comment>
<feature type="compositionally biased region" description="Acidic residues" evidence="2">
    <location>
        <begin position="1099"/>
        <end position="1108"/>
    </location>
</feature>
<reference evidence="6" key="1">
    <citation type="submission" date="2014-09" db="EMBL/GenBank/DDBJ databases">
        <title>Genome sequence of the luminous mushroom Mycena chlorophos for searching fungal bioluminescence genes.</title>
        <authorList>
            <person name="Tanaka Y."/>
            <person name="Kasuga D."/>
            <person name="Oba Y."/>
            <person name="Hase S."/>
            <person name="Sato K."/>
            <person name="Oba Y."/>
            <person name="Sakakibara Y."/>
        </authorList>
    </citation>
    <scope>NUCLEOTIDE SEQUENCE</scope>
</reference>
<dbReference type="InterPro" id="IPR046700">
    <property type="entry name" value="DUF6570"/>
</dbReference>
<dbReference type="InterPro" id="IPR010285">
    <property type="entry name" value="DNA_helicase_pif1-like_DEAD"/>
</dbReference>
<sequence length="1483" mass="166823">MDQALRSYTLAEAFQLLDTLCQVPASAKRTWKTLLAYLDRLEPELQDKIKTAAAASSGSKRKAVFSQTSRPKRRKLEDDTGRVEGYTGDFDVLALVNGPFLACTSNAVRENCTAKFIDKTNNAALKKEICVVCARSLFSKFLERIQFHELPNQTKLRPSHPHAAHKLVEGILLYGDPDPNNLIWVCKQCLTSLKKCELPKLALANNMWIGEIPFELRVLTLPEQLLISIYYPAAYIIKVYPKKNAAHTSAGEDSNGKRPPPANEKLRGNVSSFRLPSSQIADMVAGNMVPRPTLLLAAVIGVTFVGVGKAAMSIVPGICRVRRQHVFDALMWLKTHNRLYENMVISQENLRALPEDDVPREILDNIRMSESADAAFHEEAGYVPEDEDDEEATDSEDDMVDVQPDTIGEADRDDSEDAVRHMDVDPETSEEPMVFPLKPHGVIDVGGDNIPETTLFAHAVENAIPETYASDYGIRKGRAFVSEYARTDENRERFDGGPTNPNHLLGAFPMLFPYGYGGFEVDRDVKVTYEAHVQWALQYADRRFRKHTQFSFQTFGVLWKRQVCQSTSVHMDRNEYLAHQTLISKLEPRDLILASEEENRKVPISNPTVRLLRKHLTTIRARVQGTDESRVGIRAQIWGLTLRFNPPSLWMTINLSDTSDPIAQVLAGQAIDLDLFAAKMGPNSTSRTRTIAEDPFAASEYFHLVVRLVLEEMLGMVVSARGAITRREGVLGRINAYIGTVEAQARGSLHLHLLLWLDGAPTASQMQEALKSEEFREKIRRFIHQNIRADVPGSIAAPATRKKLKRSIAFSRPVDPRNGQFTERMQEKERVNAPVLQSHKCNVFYCLKTCKGKIKCKRGYPWPTYEMDWVDEDGNWGAKRRFPFINPWNPSIFNVTRSNMDIKLLTNSWETKDIAFYITLYIAKKQVQAANTSAILADSYAFKHDTASEPTALEVGEEDEAKKSIKTINKKLFAQCANTLSRQYELSGPEVMGYLMGWGDRYLSHTFVKIYWDPIVATLHRTYPSLKRNLFEANIVSSEETSSSNHVNPSSTVPLTFEEGKFVLQDQLQQYADRGDALKDKNLYDYLLDTYHDPYFDPDSQENESDDDTSVHPQRAGRPSKTRIPYVSASGRKGARVVRSSKQETALHIIGRWLPNRNDQNQENYSAQILVLLKPWRNLSDIKNTFDSFLAAREHFESQCDSRVTRIMENVQYFHECSESARRRRGDHNSMESEFDVEADQDEAGTTGGPNAELVIDEEDILEARRTKQSSAEQAYGAQALKIAQQYGIFLPEGNRPVEEKLAANKATEEEELEYKQWGAAVATICRNTNFVRDATQVVVPQDSGTVTTNPALPTADDLEGNVNVISNEDTRQRSDVQQRALDILNLEQRRAHNIIEQHLARLLKGQDQAQLLMIVQGEGGTGKTVLLNAVAHTFDFYASTSLLAKTGTTGISASLIGGQTLHQWAGIPIRGSENSNWVSSEK</sequence>
<keyword evidence="1" id="KW-0233">DNA recombination</keyword>
<feature type="compositionally biased region" description="Acidic residues" evidence="2">
    <location>
        <begin position="1233"/>
        <end position="1243"/>
    </location>
</feature>
<keyword evidence="1" id="KW-0227">DNA damage</keyword>
<evidence type="ECO:0000259" key="5">
    <source>
        <dbReference type="Pfam" id="PF20209"/>
    </source>
</evidence>
<feature type="domain" description="DNA helicase Pif1-like DEAD-box helicase" evidence="3">
    <location>
        <begin position="1386"/>
        <end position="1476"/>
    </location>
</feature>
<feature type="region of interest" description="Disordered" evidence="2">
    <location>
        <begin position="247"/>
        <end position="268"/>
    </location>
</feature>
<proteinExistence type="inferred from homology"/>
<name>A0ABQ0KUC0_MYCCL</name>
<feature type="region of interest" description="Disordered" evidence="2">
    <location>
        <begin position="60"/>
        <end position="80"/>
    </location>
</feature>
<keyword evidence="1" id="KW-0234">DNA repair</keyword>
<dbReference type="Pfam" id="PF20209">
    <property type="entry name" value="DUF6570"/>
    <property type="match status" value="1"/>
</dbReference>
<keyword evidence="7" id="KW-1185">Reference proteome</keyword>
<dbReference type="InterPro" id="IPR025476">
    <property type="entry name" value="Helitron_helicase-like"/>
</dbReference>
<comment type="similarity">
    <text evidence="1">Belongs to the helicase family.</text>
</comment>
<feature type="compositionally biased region" description="Acidic residues" evidence="2">
    <location>
        <begin position="384"/>
        <end position="400"/>
    </location>
</feature>
<feature type="region of interest" description="Disordered" evidence="2">
    <location>
        <begin position="1097"/>
        <end position="1138"/>
    </location>
</feature>
<dbReference type="EC" id="5.6.2.3" evidence="1"/>
<evidence type="ECO:0000256" key="1">
    <source>
        <dbReference type="RuleBase" id="RU363044"/>
    </source>
</evidence>
<dbReference type="InterPro" id="IPR051055">
    <property type="entry name" value="PIF1_helicase"/>
</dbReference>
<comment type="cofactor">
    <cofactor evidence="1">
        <name>Mg(2+)</name>
        <dbReference type="ChEBI" id="CHEBI:18420"/>
    </cofactor>
</comment>
<accession>A0ABQ0KUC0</accession>
<feature type="region of interest" description="Disordered" evidence="2">
    <location>
        <begin position="1221"/>
        <end position="1253"/>
    </location>
</feature>
<dbReference type="PANTHER" id="PTHR47642">
    <property type="entry name" value="ATP-DEPENDENT DNA HELICASE"/>
    <property type="match status" value="1"/>
</dbReference>
<feature type="compositionally biased region" description="Basic and acidic residues" evidence="2">
    <location>
        <begin position="1221"/>
        <end position="1231"/>
    </location>
</feature>
<dbReference type="Gene3D" id="3.40.50.300">
    <property type="entry name" value="P-loop containing nucleotide triphosphate hydrolases"/>
    <property type="match status" value="1"/>
</dbReference>
<dbReference type="InterPro" id="IPR027417">
    <property type="entry name" value="P-loop_NTPase"/>
</dbReference>
<organism evidence="6 7">
    <name type="scientific">Mycena chlorophos</name>
    <name type="common">Agaric fungus</name>
    <name type="synonym">Agaricus chlorophos</name>
    <dbReference type="NCBI Taxonomy" id="658473"/>
    <lineage>
        <taxon>Eukaryota</taxon>
        <taxon>Fungi</taxon>
        <taxon>Dikarya</taxon>
        <taxon>Basidiomycota</taxon>
        <taxon>Agaricomycotina</taxon>
        <taxon>Agaricomycetes</taxon>
        <taxon>Agaricomycetidae</taxon>
        <taxon>Agaricales</taxon>
        <taxon>Marasmiineae</taxon>
        <taxon>Mycenaceae</taxon>
        <taxon>Mycena</taxon>
    </lineage>
</organism>
<keyword evidence="1" id="KW-0378">Hydrolase</keyword>
<feature type="domain" description="DUF6570" evidence="5">
    <location>
        <begin position="197"/>
        <end position="351"/>
    </location>
</feature>
<feature type="domain" description="Helitron helicase-like" evidence="4">
    <location>
        <begin position="532"/>
        <end position="755"/>
    </location>
</feature>
<evidence type="ECO:0000259" key="4">
    <source>
        <dbReference type="Pfam" id="PF14214"/>
    </source>
</evidence>
<feature type="region of interest" description="Disordered" evidence="2">
    <location>
        <begin position="382"/>
        <end position="418"/>
    </location>
</feature>
<evidence type="ECO:0000313" key="7">
    <source>
        <dbReference type="Proteomes" id="UP000815677"/>
    </source>
</evidence>
<dbReference type="Proteomes" id="UP000815677">
    <property type="component" value="Unassembled WGS sequence"/>
</dbReference>
<dbReference type="Pfam" id="PF14214">
    <property type="entry name" value="Helitron_like_N"/>
    <property type="match status" value="1"/>
</dbReference>
<evidence type="ECO:0000259" key="3">
    <source>
        <dbReference type="Pfam" id="PF05970"/>
    </source>
</evidence>
<dbReference type="EMBL" id="DF837997">
    <property type="protein sequence ID" value="GAT42479.1"/>
    <property type="molecule type" value="Genomic_DNA"/>
</dbReference>
<evidence type="ECO:0000256" key="2">
    <source>
        <dbReference type="SAM" id="MobiDB-lite"/>
    </source>
</evidence>
<keyword evidence="1" id="KW-0347">Helicase</keyword>
<keyword evidence="1" id="KW-0547">Nucleotide-binding</keyword>